<comment type="subcellular location">
    <subcellularLocation>
        <location evidence="1 7">Cell membrane</location>
        <topology evidence="1 7">Multi-pass membrane protein</topology>
    </subcellularLocation>
</comment>
<evidence type="ECO:0000256" key="8">
    <source>
        <dbReference type="SAM" id="MobiDB-lite"/>
    </source>
</evidence>
<dbReference type="GO" id="GO:0055085">
    <property type="term" value="P:transmembrane transport"/>
    <property type="evidence" value="ECO:0007669"/>
    <property type="project" value="InterPro"/>
</dbReference>
<evidence type="ECO:0000313" key="11">
    <source>
        <dbReference type="Proteomes" id="UP000253061"/>
    </source>
</evidence>
<dbReference type="PROSITE" id="PS50928">
    <property type="entry name" value="ABC_TM1"/>
    <property type="match status" value="1"/>
</dbReference>
<dbReference type="InterPro" id="IPR000515">
    <property type="entry name" value="MetI-like"/>
</dbReference>
<dbReference type="GO" id="GO:0005886">
    <property type="term" value="C:plasma membrane"/>
    <property type="evidence" value="ECO:0007669"/>
    <property type="project" value="UniProtKB-SubCell"/>
</dbReference>
<dbReference type="SUPFAM" id="SSF161098">
    <property type="entry name" value="MetI-like"/>
    <property type="match status" value="1"/>
</dbReference>
<dbReference type="PANTHER" id="PTHR30193">
    <property type="entry name" value="ABC TRANSPORTER PERMEASE PROTEIN"/>
    <property type="match status" value="1"/>
</dbReference>
<reference evidence="10 11" key="1">
    <citation type="submission" date="2014-07" db="EMBL/GenBank/DDBJ databases">
        <title>Draft genome sequence of Thalassospira profundimaris R8-17.</title>
        <authorList>
            <person name="Lai Q."/>
            <person name="Shao Z."/>
        </authorList>
    </citation>
    <scope>NUCLEOTIDE SEQUENCE [LARGE SCALE GENOMIC DNA]</scope>
    <source>
        <strain evidence="10 11">R8-17</strain>
    </source>
</reference>
<evidence type="ECO:0000256" key="3">
    <source>
        <dbReference type="ARBA" id="ARBA00022475"/>
    </source>
</evidence>
<dbReference type="AlphaFoldDB" id="A0A367VAU9"/>
<dbReference type="Pfam" id="PF00528">
    <property type="entry name" value="BPD_transp_1"/>
    <property type="match status" value="1"/>
</dbReference>
<dbReference type="InterPro" id="IPR035906">
    <property type="entry name" value="MetI-like_sf"/>
</dbReference>
<comment type="caution">
    <text evidence="10">The sequence shown here is derived from an EMBL/GenBank/DDBJ whole genome shotgun (WGS) entry which is preliminary data.</text>
</comment>
<feature type="transmembrane region" description="Helical" evidence="7">
    <location>
        <begin position="305"/>
        <end position="328"/>
    </location>
</feature>
<keyword evidence="4 7" id="KW-0812">Transmembrane</keyword>
<name>A0A367VAU9_9PROT</name>
<evidence type="ECO:0000256" key="4">
    <source>
        <dbReference type="ARBA" id="ARBA00022692"/>
    </source>
</evidence>
<evidence type="ECO:0000259" key="9">
    <source>
        <dbReference type="PROSITE" id="PS50928"/>
    </source>
</evidence>
<dbReference type="EMBL" id="JPWB01000004">
    <property type="protein sequence ID" value="RCK22335.1"/>
    <property type="molecule type" value="Genomic_DNA"/>
</dbReference>
<feature type="compositionally biased region" description="Polar residues" evidence="8">
    <location>
        <begin position="1"/>
        <end position="12"/>
    </location>
</feature>
<dbReference type="CDD" id="cd06261">
    <property type="entry name" value="TM_PBP2"/>
    <property type="match status" value="1"/>
</dbReference>
<feature type="region of interest" description="Disordered" evidence="8">
    <location>
        <begin position="1"/>
        <end position="24"/>
    </location>
</feature>
<evidence type="ECO:0000256" key="6">
    <source>
        <dbReference type="ARBA" id="ARBA00023136"/>
    </source>
</evidence>
<dbReference type="Gene3D" id="1.10.3720.10">
    <property type="entry name" value="MetI-like"/>
    <property type="match status" value="1"/>
</dbReference>
<evidence type="ECO:0000256" key="1">
    <source>
        <dbReference type="ARBA" id="ARBA00004651"/>
    </source>
</evidence>
<feature type="transmembrane region" description="Helical" evidence="7">
    <location>
        <begin position="33"/>
        <end position="59"/>
    </location>
</feature>
<protein>
    <submittedName>
        <fullName evidence="10">Transporter</fullName>
    </submittedName>
</protein>
<feature type="transmembrane region" description="Helical" evidence="7">
    <location>
        <begin position="204"/>
        <end position="227"/>
    </location>
</feature>
<proteinExistence type="inferred from homology"/>
<evidence type="ECO:0000256" key="7">
    <source>
        <dbReference type="RuleBase" id="RU363032"/>
    </source>
</evidence>
<organism evidence="10 11">
    <name type="scientific">Thalassospira profundimaris</name>
    <dbReference type="NCBI Taxonomy" id="502049"/>
    <lineage>
        <taxon>Bacteria</taxon>
        <taxon>Pseudomonadati</taxon>
        <taxon>Pseudomonadota</taxon>
        <taxon>Alphaproteobacteria</taxon>
        <taxon>Rhodospirillales</taxon>
        <taxon>Thalassospiraceae</taxon>
        <taxon>Thalassospira</taxon>
    </lineage>
</organism>
<dbReference type="Proteomes" id="UP000253061">
    <property type="component" value="Unassembled WGS sequence"/>
</dbReference>
<dbReference type="PANTHER" id="PTHR30193:SF37">
    <property type="entry name" value="INNER MEMBRANE ABC TRANSPORTER PERMEASE PROTEIN YCJO"/>
    <property type="match status" value="1"/>
</dbReference>
<comment type="similarity">
    <text evidence="7">Belongs to the binding-protein-dependent transport system permease family.</text>
</comment>
<keyword evidence="5 7" id="KW-1133">Transmembrane helix</keyword>
<dbReference type="InterPro" id="IPR051393">
    <property type="entry name" value="ABC_transporter_permease"/>
</dbReference>
<feature type="transmembrane region" description="Helical" evidence="7">
    <location>
        <begin position="409"/>
        <end position="431"/>
    </location>
</feature>
<accession>A0A367VAU9</accession>
<feature type="transmembrane region" description="Helical" evidence="7">
    <location>
        <begin position="355"/>
        <end position="374"/>
    </location>
</feature>
<keyword evidence="3" id="KW-1003">Cell membrane</keyword>
<gene>
    <name evidence="10" type="ORF">TH6_11780</name>
</gene>
<feature type="domain" description="ABC transmembrane type-1" evidence="9">
    <location>
        <begin position="205"/>
        <end position="432"/>
    </location>
</feature>
<keyword evidence="6 7" id="KW-0472">Membrane</keyword>
<sequence>MTMSRTTKTSPATAPPNGRKTGLGPMARREARLALWMLAPTFLIVMGIVLFPLLANFWISVKPVTLSDLRPPTPVVSERVRGDFDVAGQEFEIQYRMRNSSRKGDITDVVLTDTLPAGITVIDPGDVCTVTGAAVRCALDGLPAGERTRLKMTAVADETFAANPVSPRDSEPTVTGTAENILTNNEFTLENFARIFDSREFWSVLWVTIAYTVFGTLGALVLGLFAAQMLNKPFAGRSIIRGLFLFPYVAPVIAVAFTWVILLDPFNGTFNAILQRMNIADEGVNFFGQRDIPIDVFGLTIDFPLALATVIAFEAWRYFPLSFLFILARMQSISSDMYEAAEVDGATPLQQFWHISLPQLLGILSTLFLLRFIWTFNKFDDIFLLTGGAAGTRTLTVDVYEQGFALSNLGAGAAVAVAIFILLLVFAVFYFKFVHREDS</sequence>
<feature type="transmembrane region" description="Helical" evidence="7">
    <location>
        <begin position="239"/>
        <end position="262"/>
    </location>
</feature>
<evidence type="ECO:0000313" key="10">
    <source>
        <dbReference type="EMBL" id="RCK22335.1"/>
    </source>
</evidence>
<keyword evidence="2 7" id="KW-0813">Transport</keyword>
<evidence type="ECO:0000256" key="2">
    <source>
        <dbReference type="ARBA" id="ARBA00022448"/>
    </source>
</evidence>
<evidence type="ECO:0000256" key="5">
    <source>
        <dbReference type="ARBA" id="ARBA00022989"/>
    </source>
</evidence>